<dbReference type="Proteomes" id="UP000034894">
    <property type="component" value="Unassembled WGS sequence"/>
</dbReference>
<accession>A0A0G1DJW7</accession>
<dbReference type="STRING" id="1618443.UV73_C0003G0067"/>
<dbReference type="InterPro" id="IPR008258">
    <property type="entry name" value="Transglycosylase_SLT_dom_1"/>
</dbReference>
<evidence type="ECO:0000256" key="1">
    <source>
        <dbReference type="SAM" id="MobiDB-lite"/>
    </source>
</evidence>
<evidence type="ECO:0000313" key="3">
    <source>
        <dbReference type="EMBL" id="KKS98125.1"/>
    </source>
</evidence>
<evidence type="ECO:0000313" key="4">
    <source>
        <dbReference type="Proteomes" id="UP000034894"/>
    </source>
</evidence>
<dbReference type="InterPro" id="IPR023346">
    <property type="entry name" value="Lysozyme-like_dom_sf"/>
</dbReference>
<dbReference type="Pfam" id="PF01464">
    <property type="entry name" value="SLT"/>
    <property type="match status" value="1"/>
</dbReference>
<protein>
    <submittedName>
        <fullName evidence="3">Protein containing Lytic transglycosylase-like, catalytic-like protein</fullName>
    </submittedName>
</protein>
<sequence>MKISILGITLVLLSVIPAITFKIQNSGQKNIRIISPTPSPLTAPILPVEYSVITETPVPTNTPRPTATPTPTPLPKITSGDLENYFTRYADKESVNRELLKKIAACESSFNPQARNGIYGGMFQFSENSWKNLRLLMNLNTDPELRFNAEEAIKTAAYKLAINGRVAWPNCSK</sequence>
<gene>
    <name evidence="3" type="ORF">UV73_C0003G0067</name>
</gene>
<organism evidence="3 4">
    <name type="scientific">Candidatus Gottesmanbacteria bacterium GW2011_GWA2_43_14</name>
    <dbReference type="NCBI Taxonomy" id="1618443"/>
    <lineage>
        <taxon>Bacteria</taxon>
        <taxon>Candidatus Gottesmaniibacteriota</taxon>
    </lineage>
</organism>
<reference evidence="3 4" key="1">
    <citation type="journal article" date="2015" name="Nature">
        <title>rRNA introns, odd ribosomes, and small enigmatic genomes across a large radiation of phyla.</title>
        <authorList>
            <person name="Brown C.T."/>
            <person name="Hug L.A."/>
            <person name="Thomas B.C."/>
            <person name="Sharon I."/>
            <person name="Castelle C.J."/>
            <person name="Singh A."/>
            <person name="Wilkins M.J."/>
            <person name="Williams K.H."/>
            <person name="Banfield J.F."/>
        </authorList>
    </citation>
    <scope>NUCLEOTIDE SEQUENCE [LARGE SCALE GENOMIC DNA]</scope>
</reference>
<comment type="caution">
    <text evidence="3">The sequence shown here is derived from an EMBL/GenBank/DDBJ whole genome shotgun (WGS) entry which is preliminary data.</text>
</comment>
<feature type="domain" description="Transglycosylase SLT" evidence="2">
    <location>
        <begin position="85"/>
        <end position="162"/>
    </location>
</feature>
<feature type="compositionally biased region" description="Pro residues" evidence="1">
    <location>
        <begin position="60"/>
        <end position="74"/>
    </location>
</feature>
<feature type="region of interest" description="Disordered" evidence="1">
    <location>
        <begin position="56"/>
        <end position="75"/>
    </location>
</feature>
<name>A0A0G1DJW7_9BACT</name>
<dbReference type="Gene3D" id="1.10.530.10">
    <property type="match status" value="1"/>
</dbReference>
<dbReference type="EMBL" id="LCFP01000003">
    <property type="protein sequence ID" value="KKS98125.1"/>
    <property type="molecule type" value="Genomic_DNA"/>
</dbReference>
<proteinExistence type="predicted"/>
<dbReference type="AlphaFoldDB" id="A0A0G1DJW7"/>
<dbReference type="SUPFAM" id="SSF53955">
    <property type="entry name" value="Lysozyme-like"/>
    <property type="match status" value="1"/>
</dbReference>
<evidence type="ECO:0000259" key="2">
    <source>
        <dbReference type="Pfam" id="PF01464"/>
    </source>
</evidence>